<dbReference type="SMART" id="SM00267">
    <property type="entry name" value="GGDEF"/>
    <property type="match status" value="1"/>
</dbReference>
<reference evidence="2 3" key="1">
    <citation type="submission" date="2016-07" db="EMBL/GenBank/DDBJ databases">
        <title>Caryophanon tenue genome sequencing.</title>
        <authorList>
            <person name="Verma A."/>
            <person name="Pal Y."/>
            <person name="Krishnamurthi S."/>
        </authorList>
    </citation>
    <scope>NUCLEOTIDE SEQUENCE [LARGE SCALE GENOMIC DNA]</scope>
    <source>
        <strain evidence="2 3">DSM 14152</strain>
    </source>
</reference>
<evidence type="ECO:0000259" key="1">
    <source>
        <dbReference type="PROSITE" id="PS50887"/>
    </source>
</evidence>
<gene>
    <name evidence="2" type="ORF">A6M13_12135</name>
</gene>
<dbReference type="InterPro" id="IPR011990">
    <property type="entry name" value="TPR-like_helical_dom_sf"/>
</dbReference>
<dbReference type="GO" id="GO:0043709">
    <property type="term" value="P:cell adhesion involved in single-species biofilm formation"/>
    <property type="evidence" value="ECO:0007669"/>
    <property type="project" value="TreeGrafter"/>
</dbReference>
<dbReference type="Gene3D" id="1.25.40.10">
    <property type="entry name" value="Tetratricopeptide repeat domain"/>
    <property type="match status" value="1"/>
</dbReference>
<dbReference type="Proteomes" id="UP000093199">
    <property type="component" value="Unassembled WGS sequence"/>
</dbReference>
<dbReference type="GO" id="GO:0005886">
    <property type="term" value="C:plasma membrane"/>
    <property type="evidence" value="ECO:0007669"/>
    <property type="project" value="TreeGrafter"/>
</dbReference>
<dbReference type="STRING" id="33978.A6M13_12135"/>
<evidence type="ECO:0000313" key="3">
    <source>
        <dbReference type="Proteomes" id="UP000093199"/>
    </source>
</evidence>
<name>A0A1C0YID4_9BACL</name>
<accession>A0A1C0YID4</accession>
<dbReference type="Pfam" id="PF00990">
    <property type="entry name" value="GGDEF"/>
    <property type="match status" value="1"/>
</dbReference>
<evidence type="ECO:0000313" key="2">
    <source>
        <dbReference type="EMBL" id="OCS86942.1"/>
    </source>
</evidence>
<dbReference type="GO" id="GO:1902201">
    <property type="term" value="P:negative regulation of bacterial-type flagellum-dependent cell motility"/>
    <property type="evidence" value="ECO:0007669"/>
    <property type="project" value="TreeGrafter"/>
</dbReference>
<sequence length="460" mass="54213">MEQAAKELFETVEEYFQTREFKQFFHFVDAAIYLAQQIADVAKEIHLLLNKAVAYYQLGDSEVAVKTIRKLQPFERHMTASQRIRYLNTVAAIYHTLDDTAHYYEYLMQAYALATDMNEEIALLFLEGNLGHYYYEMKEYAKSFMHMERCLMYCERLNFEAHEPYIIGRVQYINTSLELGKMAIAEAQFERLEQFPHILTNHHYVLAKGHYYCICGDKQRAYELLAQVIRHDGQHETILSTLYERFLHVAEEVETLEQYVETLETYYHYLGRLKEAQAKKQIDQMKIYLNTELLEEMLWHDPLTKVKNRRYLDEKMPIWLDEQHSFVGLLLFDADHFKQINDCFGHRVGDEVICLMAERARQFFSSESAVVIRYGGDEFVVFYSVKQLEGIEVMLAQFHAHMQQCAFTVKGEVHHVSISIGATVVRANVPIEVLLEEADRALYQSKQQGRNRYTQFQQHA</sequence>
<feature type="domain" description="GGDEF" evidence="1">
    <location>
        <begin position="325"/>
        <end position="458"/>
    </location>
</feature>
<dbReference type="InterPro" id="IPR043128">
    <property type="entry name" value="Rev_trsase/Diguanyl_cyclase"/>
</dbReference>
<dbReference type="RefSeq" id="WP_066544180.1">
    <property type="nucleotide sequence ID" value="NZ_MASJ01000007.1"/>
</dbReference>
<dbReference type="OrthoDB" id="9759607at2"/>
<dbReference type="PROSITE" id="PS50887">
    <property type="entry name" value="GGDEF"/>
    <property type="match status" value="1"/>
</dbReference>
<comment type="caution">
    <text evidence="2">The sequence shown here is derived from an EMBL/GenBank/DDBJ whole genome shotgun (WGS) entry which is preliminary data.</text>
</comment>
<protein>
    <recommendedName>
        <fullName evidence="1">GGDEF domain-containing protein</fullName>
    </recommendedName>
</protein>
<dbReference type="PANTHER" id="PTHR45138:SF9">
    <property type="entry name" value="DIGUANYLATE CYCLASE DGCM-RELATED"/>
    <property type="match status" value="1"/>
</dbReference>
<dbReference type="InterPro" id="IPR029787">
    <property type="entry name" value="Nucleotide_cyclase"/>
</dbReference>
<proteinExistence type="predicted"/>
<dbReference type="InterPro" id="IPR050469">
    <property type="entry name" value="Diguanylate_Cyclase"/>
</dbReference>
<dbReference type="SUPFAM" id="SSF55073">
    <property type="entry name" value="Nucleotide cyclase"/>
    <property type="match status" value="1"/>
</dbReference>
<dbReference type="CDD" id="cd01949">
    <property type="entry name" value="GGDEF"/>
    <property type="match status" value="1"/>
</dbReference>
<dbReference type="PANTHER" id="PTHR45138">
    <property type="entry name" value="REGULATORY COMPONENTS OF SENSORY TRANSDUCTION SYSTEM"/>
    <property type="match status" value="1"/>
</dbReference>
<dbReference type="InterPro" id="IPR000160">
    <property type="entry name" value="GGDEF_dom"/>
</dbReference>
<dbReference type="NCBIfam" id="TIGR00254">
    <property type="entry name" value="GGDEF"/>
    <property type="match status" value="1"/>
</dbReference>
<keyword evidence="3" id="KW-1185">Reference proteome</keyword>
<dbReference type="EMBL" id="MASJ01000007">
    <property type="protein sequence ID" value="OCS86942.1"/>
    <property type="molecule type" value="Genomic_DNA"/>
</dbReference>
<dbReference type="SUPFAM" id="SSF48452">
    <property type="entry name" value="TPR-like"/>
    <property type="match status" value="1"/>
</dbReference>
<dbReference type="GO" id="GO:0052621">
    <property type="term" value="F:diguanylate cyclase activity"/>
    <property type="evidence" value="ECO:0007669"/>
    <property type="project" value="TreeGrafter"/>
</dbReference>
<dbReference type="AlphaFoldDB" id="A0A1C0YID4"/>
<organism evidence="2 3">
    <name type="scientific">Caryophanon tenue</name>
    <dbReference type="NCBI Taxonomy" id="33978"/>
    <lineage>
        <taxon>Bacteria</taxon>
        <taxon>Bacillati</taxon>
        <taxon>Bacillota</taxon>
        <taxon>Bacilli</taxon>
        <taxon>Bacillales</taxon>
        <taxon>Caryophanaceae</taxon>
        <taxon>Caryophanon</taxon>
    </lineage>
</organism>
<dbReference type="Gene3D" id="3.30.70.270">
    <property type="match status" value="1"/>
</dbReference>